<gene>
    <name evidence="1" type="ORF">E6A44_005145</name>
</gene>
<accession>A0ABW9J518</accession>
<evidence type="ECO:0000313" key="2">
    <source>
        <dbReference type="Proteomes" id="UP001517247"/>
    </source>
</evidence>
<reference evidence="1 2" key="1">
    <citation type="submission" date="2024-12" db="EMBL/GenBank/DDBJ databases">
        <authorList>
            <person name="Hu S."/>
        </authorList>
    </citation>
    <scope>NUCLEOTIDE SEQUENCE [LARGE SCALE GENOMIC DNA]</scope>
    <source>
        <strain evidence="1 2">THG-T11</strain>
    </source>
</reference>
<proteinExistence type="predicted"/>
<dbReference type="EMBL" id="SSHJ02000001">
    <property type="protein sequence ID" value="MFN0254947.1"/>
    <property type="molecule type" value="Genomic_DNA"/>
</dbReference>
<evidence type="ECO:0000313" key="1">
    <source>
        <dbReference type="EMBL" id="MFN0254947.1"/>
    </source>
</evidence>
<organism evidence="1 2">
    <name type="scientific">Pedobacter ureilyticus</name>
    <dbReference type="NCBI Taxonomy" id="1393051"/>
    <lineage>
        <taxon>Bacteria</taxon>
        <taxon>Pseudomonadati</taxon>
        <taxon>Bacteroidota</taxon>
        <taxon>Sphingobacteriia</taxon>
        <taxon>Sphingobacteriales</taxon>
        <taxon>Sphingobacteriaceae</taxon>
        <taxon>Pedobacter</taxon>
    </lineage>
</organism>
<keyword evidence="2" id="KW-1185">Reference proteome</keyword>
<protein>
    <submittedName>
        <fullName evidence="1">Uncharacterized protein</fullName>
    </submittedName>
</protein>
<comment type="caution">
    <text evidence="1">The sequence shown here is derived from an EMBL/GenBank/DDBJ whole genome shotgun (WGS) entry which is preliminary data.</text>
</comment>
<dbReference type="Proteomes" id="UP001517247">
    <property type="component" value="Unassembled WGS sequence"/>
</dbReference>
<dbReference type="RefSeq" id="WP_138722057.1">
    <property type="nucleotide sequence ID" value="NZ_SSHJ02000001.1"/>
</dbReference>
<sequence>MGFLELSHLPIATLLRTSGGLPDEVMLQFEFTIDKSPESINTMEFLSWFVRDQAKSGRKIQLRTFALPPQGPFGVQLGTTLKFHIDYFLIEPSGNLQFILDKVSELLQSLDYSINIYQIPKKLNHLTDK</sequence>
<name>A0ABW9J518_9SPHI</name>